<dbReference type="EMBL" id="BAAACF010000001">
    <property type="protein sequence ID" value="GAA0724830.1"/>
    <property type="molecule type" value="Genomic_DNA"/>
</dbReference>
<dbReference type="PANTHER" id="PTHR30363">
    <property type="entry name" value="HTH-TYPE TRANSCRIPTIONAL REGULATOR SRLR-RELATED"/>
    <property type="match status" value="1"/>
</dbReference>
<comment type="caution">
    <text evidence="5">The sequence shown here is derived from an EMBL/GenBank/DDBJ whole genome shotgun (WGS) entry which is preliminary data.</text>
</comment>
<gene>
    <name evidence="5" type="primary">rhaR</name>
    <name evidence="5" type="ORF">GCM10008905_19320</name>
</gene>
<keyword evidence="1" id="KW-0805">Transcription regulation</keyword>
<name>A0ABP3UAZ6_9CLOT</name>
<evidence type="ECO:0000313" key="5">
    <source>
        <dbReference type="EMBL" id="GAA0724830.1"/>
    </source>
</evidence>
<keyword evidence="3" id="KW-0804">Transcription</keyword>
<dbReference type="InterPro" id="IPR018356">
    <property type="entry name" value="Tscrpt_reg_HTH_DeoR_CS"/>
</dbReference>
<dbReference type="InterPro" id="IPR037171">
    <property type="entry name" value="NagB/RpiA_transferase-like"/>
</dbReference>
<dbReference type="Gene3D" id="1.10.10.10">
    <property type="entry name" value="Winged helix-like DNA-binding domain superfamily/Winged helix DNA-binding domain"/>
    <property type="match status" value="1"/>
</dbReference>
<evidence type="ECO:0000256" key="1">
    <source>
        <dbReference type="ARBA" id="ARBA00023015"/>
    </source>
</evidence>
<dbReference type="Pfam" id="PF08220">
    <property type="entry name" value="HTH_DeoR"/>
    <property type="match status" value="1"/>
</dbReference>
<dbReference type="SMART" id="SM00420">
    <property type="entry name" value="HTH_DEOR"/>
    <property type="match status" value="1"/>
</dbReference>
<reference evidence="6" key="1">
    <citation type="journal article" date="2019" name="Int. J. Syst. Evol. Microbiol.">
        <title>The Global Catalogue of Microorganisms (GCM) 10K type strain sequencing project: providing services to taxonomists for standard genome sequencing and annotation.</title>
        <authorList>
            <consortium name="The Broad Institute Genomics Platform"/>
            <consortium name="The Broad Institute Genome Sequencing Center for Infectious Disease"/>
            <person name="Wu L."/>
            <person name="Ma J."/>
        </authorList>
    </citation>
    <scope>NUCLEOTIDE SEQUENCE [LARGE SCALE GENOMIC DNA]</scope>
    <source>
        <strain evidence="6">JCM 1405</strain>
    </source>
</reference>
<dbReference type="PROSITE" id="PS51000">
    <property type="entry name" value="HTH_DEOR_2"/>
    <property type="match status" value="1"/>
</dbReference>
<dbReference type="Proteomes" id="UP001500339">
    <property type="component" value="Unassembled WGS sequence"/>
</dbReference>
<dbReference type="SUPFAM" id="SSF100950">
    <property type="entry name" value="NagB/RpiA/CoA transferase-like"/>
    <property type="match status" value="1"/>
</dbReference>
<dbReference type="RefSeq" id="WP_343769175.1">
    <property type="nucleotide sequence ID" value="NZ_BAAACF010000001.1"/>
</dbReference>
<evidence type="ECO:0000313" key="6">
    <source>
        <dbReference type="Proteomes" id="UP001500339"/>
    </source>
</evidence>
<dbReference type="PRINTS" id="PR00037">
    <property type="entry name" value="HTHLACR"/>
</dbReference>
<proteinExistence type="predicted"/>
<dbReference type="InterPro" id="IPR014036">
    <property type="entry name" value="DeoR-like_C"/>
</dbReference>
<protein>
    <submittedName>
        <fullName evidence="5">Rhamnose catabolism operon transcriptional regulator RhaR</fullName>
    </submittedName>
</protein>
<dbReference type="Pfam" id="PF00455">
    <property type="entry name" value="DeoRC"/>
    <property type="match status" value="1"/>
</dbReference>
<dbReference type="InterPro" id="IPR001034">
    <property type="entry name" value="DeoR_HTH"/>
</dbReference>
<organism evidence="5 6">
    <name type="scientific">Clostridium malenominatum</name>
    <dbReference type="NCBI Taxonomy" id="1539"/>
    <lineage>
        <taxon>Bacteria</taxon>
        <taxon>Bacillati</taxon>
        <taxon>Bacillota</taxon>
        <taxon>Clostridia</taxon>
        <taxon>Eubacteriales</taxon>
        <taxon>Clostridiaceae</taxon>
        <taxon>Clostridium</taxon>
    </lineage>
</organism>
<dbReference type="Gene3D" id="3.40.50.1360">
    <property type="match status" value="1"/>
</dbReference>
<dbReference type="InterPro" id="IPR050313">
    <property type="entry name" value="Carb_Metab_HTH_regulators"/>
</dbReference>
<feature type="domain" description="HTH deoR-type" evidence="4">
    <location>
        <begin position="3"/>
        <end position="58"/>
    </location>
</feature>
<accession>A0ABP3UAZ6</accession>
<dbReference type="InterPro" id="IPR036388">
    <property type="entry name" value="WH-like_DNA-bd_sf"/>
</dbReference>
<dbReference type="SMART" id="SM01134">
    <property type="entry name" value="DeoRC"/>
    <property type="match status" value="1"/>
</dbReference>
<sequence>MLPIARRNKIKEIITEKKSVIVSELAKNFKVTEETIRKDLQQLEEEGLLTRTYGGAYISDGVENDVDINLREHIYIEGKQKIAQMCINYINNGDSIFLDASTTSLYIASNLKEKRLTVTTNSIKIMNLLADNPNIKLIIIGGRVEHPSMSALGRNAEFNINNYFFDAAFISCRAINILHGITDSNEQQAEIRKIAINHSNHTYLVADYTKFDRTAFTKICDFDVIDTLIVDKPLSQEWENYLKNFETKLIECD</sequence>
<dbReference type="SUPFAM" id="SSF46785">
    <property type="entry name" value="Winged helix' DNA-binding domain"/>
    <property type="match status" value="1"/>
</dbReference>
<evidence type="ECO:0000256" key="3">
    <source>
        <dbReference type="ARBA" id="ARBA00023163"/>
    </source>
</evidence>
<keyword evidence="6" id="KW-1185">Reference proteome</keyword>
<evidence type="ECO:0000259" key="4">
    <source>
        <dbReference type="PROSITE" id="PS51000"/>
    </source>
</evidence>
<dbReference type="PANTHER" id="PTHR30363:SF44">
    <property type="entry name" value="AGA OPERON TRANSCRIPTIONAL REPRESSOR-RELATED"/>
    <property type="match status" value="1"/>
</dbReference>
<evidence type="ECO:0000256" key="2">
    <source>
        <dbReference type="ARBA" id="ARBA00023125"/>
    </source>
</evidence>
<dbReference type="PROSITE" id="PS00894">
    <property type="entry name" value="HTH_DEOR_1"/>
    <property type="match status" value="1"/>
</dbReference>
<keyword evidence="2" id="KW-0238">DNA-binding</keyword>
<dbReference type="InterPro" id="IPR036390">
    <property type="entry name" value="WH_DNA-bd_sf"/>
</dbReference>